<evidence type="ECO:0000313" key="1">
    <source>
        <dbReference type="EMBL" id="KAI0032743.1"/>
    </source>
</evidence>
<dbReference type="EMBL" id="MU273537">
    <property type="protein sequence ID" value="KAI0032743.1"/>
    <property type="molecule type" value="Genomic_DNA"/>
</dbReference>
<protein>
    <submittedName>
        <fullName evidence="1">Uncharacterized protein</fullName>
    </submittedName>
</protein>
<organism evidence="1 2">
    <name type="scientific">Vararia minispora EC-137</name>
    <dbReference type="NCBI Taxonomy" id="1314806"/>
    <lineage>
        <taxon>Eukaryota</taxon>
        <taxon>Fungi</taxon>
        <taxon>Dikarya</taxon>
        <taxon>Basidiomycota</taxon>
        <taxon>Agaricomycotina</taxon>
        <taxon>Agaricomycetes</taxon>
        <taxon>Russulales</taxon>
        <taxon>Lachnocladiaceae</taxon>
        <taxon>Vararia</taxon>
    </lineage>
</organism>
<comment type="caution">
    <text evidence="1">The sequence shown here is derived from an EMBL/GenBank/DDBJ whole genome shotgun (WGS) entry which is preliminary data.</text>
</comment>
<evidence type="ECO:0000313" key="2">
    <source>
        <dbReference type="Proteomes" id="UP000814128"/>
    </source>
</evidence>
<keyword evidence="2" id="KW-1185">Reference proteome</keyword>
<name>A0ACB8QLN6_9AGAM</name>
<proteinExistence type="predicted"/>
<gene>
    <name evidence="1" type="ORF">K488DRAFT_49194</name>
</gene>
<accession>A0ACB8QLN6</accession>
<dbReference type="Proteomes" id="UP000814128">
    <property type="component" value="Unassembled WGS sequence"/>
</dbReference>
<reference evidence="1" key="1">
    <citation type="submission" date="2021-02" db="EMBL/GenBank/DDBJ databases">
        <authorList>
            <consortium name="DOE Joint Genome Institute"/>
            <person name="Ahrendt S."/>
            <person name="Looney B.P."/>
            <person name="Miyauchi S."/>
            <person name="Morin E."/>
            <person name="Drula E."/>
            <person name="Courty P.E."/>
            <person name="Chicoki N."/>
            <person name="Fauchery L."/>
            <person name="Kohler A."/>
            <person name="Kuo A."/>
            <person name="Labutti K."/>
            <person name="Pangilinan J."/>
            <person name="Lipzen A."/>
            <person name="Riley R."/>
            <person name="Andreopoulos W."/>
            <person name="He G."/>
            <person name="Johnson J."/>
            <person name="Barry K.W."/>
            <person name="Grigoriev I.V."/>
            <person name="Nagy L."/>
            <person name="Hibbett D."/>
            <person name="Henrissat B."/>
            <person name="Matheny P.B."/>
            <person name="Labbe J."/>
            <person name="Martin F."/>
        </authorList>
    </citation>
    <scope>NUCLEOTIDE SEQUENCE</scope>
    <source>
        <strain evidence="1">EC-137</strain>
    </source>
</reference>
<sequence>MNQKAWWLDVASPTWEDMRAIGKLLHLHPLTLEDILQQEPREKLELFPSLGYYFTVFRAVKSWDTHSGVGESATVESGVDEIYVYLVVFKQGVCTVSAPFHVYHVERVRNKVYDLDNAVSMSSAWIAHGLIDSIVDSFFPVLEHIEIEAAEIEKFYFSKGKASSVNPTMTNLRRMARTRRLVTTLGRVLATKGEVVGRLKKRLLTGEHGVIGQDDVEVAIYLGDVQDHILSLQQSLAHYERVLSQSHQTYLQHLRAVVSRGRSNQDFSVMLLTIVSIGVLPCQVIIGLFSLNVTVPQNSIPDGPYHWFGGMLTLCGVAMILYILVVRHWWRSAKRKIRRSALL</sequence>
<reference evidence="1" key="2">
    <citation type="journal article" date="2022" name="New Phytol.">
        <title>Evolutionary transition to the ectomycorrhizal habit in the genomes of a hyperdiverse lineage of mushroom-forming fungi.</title>
        <authorList>
            <person name="Looney B."/>
            <person name="Miyauchi S."/>
            <person name="Morin E."/>
            <person name="Drula E."/>
            <person name="Courty P.E."/>
            <person name="Kohler A."/>
            <person name="Kuo A."/>
            <person name="LaButti K."/>
            <person name="Pangilinan J."/>
            <person name="Lipzen A."/>
            <person name="Riley R."/>
            <person name="Andreopoulos W."/>
            <person name="He G."/>
            <person name="Johnson J."/>
            <person name="Nolan M."/>
            <person name="Tritt A."/>
            <person name="Barry K.W."/>
            <person name="Grigoriev I.V."/>
            <person name="Nagy L.G."/>
            <person name="Hibbett D."/>
            <person name="Henrissat B."/>
            <person name="Matheny P.B."/>
            <person name="Labbe J."/>
            <person name="Martin F.M."/>
        </authorList>
    </citation>
    <scope>NUCLEOTIDE SEQUENCE</scope>
    <source>
        <strain evidence="1">EC-137</strain>
    </source>
</reference>